<dbReference type="Gene3D" id="2.40.110.10">
    <property type="entry name" value="Butyryl-CoA Dehydrogenase, subunit A, domain 2"/>
    <property type="match status" value="1"/>
</dbReference>
<dbReference type="InterPro" id="IPR046373">
    <property type="entry name" value="Acyl-CoA_Oxase/DH_mid-dom_sf"/>
</dbReference>
<dbReference type="InterPro" id="IPR050741">
    <property type="entry name" value="Acyl-CoA_dehydrogenase"/>
</dbReference>
<evidence type="ECO:0000256" key="9">
    <source>
        <dbReference type="ARBA" id="ARBA00037085"/>
    </source>
</evidence>
<dbReference type="FunFam" id="1.20.140.10:FF:000001">
    <property type="entry name" value="Acyl-CoA dehydrogenase"/>
    <property type="match status" value="1"/>
</dbReference>
<keyword evidence="6 12" id="KW-0285">Flavoprotein</keyword>
<dbReference type="AlphaFoldDB" id="A0A848KW83"/>
<evidence type="ECO:0000256" key="8">
    <source>
        <dbReference type="ARBA" id="ARBA00023002"/>
    </source>
</evidence>
<evidence type="ECO:0000256" key="2">
    <source>
        <dbReference type="ARBA" id="ARBA00005102"/>
    </source>
</evidence>
<evidence type="ECO:0000256" key="11">
    <source>
        <dbReference type="ARBA" id="ARBA00042660"/>
    </source>
</evidence>
<comment type="function">
    <text evidence="9">Catalyzes the dehydrogenation at the alpha-beta position of ACP-bound acyl chains. This results in the introduction of a double bond in the lipidic chain, which is further transferred to the epsilon-amino group of lysine residue in the mycobactin core by MbtK.</text>
</comment>
<evidence type="ECO:0000256" key="4">
    <source>
        <dbReference type="ARBA" id="ARBA00009347"/>
    </source>
</evidence>
<comment type="cofactor">
    <cofactor evidence="1 12">
        <name>FAD</name>
        <dbReference type="ChEBI" id="CHEBI:57692"/>
    </cofactor>
</comment>
<evidence type="ECO:0000256" key="12">
    <source>
        <dbReference type="RuleBase" id="RU362125"/>
    </source>
</evidence>
<dbReference type="GO" id="GO:0009083">
    <property type="term" value="P:branched-chain amino acid catabolic process"/>
    <property type="evidence" value="ECO:0007669"/>
    <property type="project" value="UniProtKB-KW"/>
</dbReference>
<dbReference type="RefSeq" id="WP_170194833.1">
    <property type="nucleotide sequence ID" value="NZ_JABBNB010000013.1"/>
</dbReference>
<dbReference type="Pfam" id="PF00441">
    <property type="entry name" value="Acyl-CoA_dh_1"/>
    <property type="match status" value="1"/>
</dbReference>
<organism evidence="16 17">
    <name type="scientific">Gordonia asplenii</name>
    <dbReference type="NCBI Taxonomy" id="2725283"/>
    <lineage>
        <taxon>Bacteria</taxon>
        <taxon>Bacillati</taxon>
        <taxon>Actinomycetota</taxon>
        <taxon>Actinomycetes</taxon>
        <taxon>Mycobacteriales</taxon>
        <taxon>Gordoniaceae</taxon>
        <taxon>Gordonia</taxon>
    </lineage>
</organism>
<dbReference type="InterPro" id="IPR037069">
    <property type="entry name" value="AcylCoA_DH/ox_N_sf"/>
</dbReference>
<dbReference type="InterPro" id="IPR036250">
    <property type="entry name" value="AcylCo_DH-like_C"/>
</dbReference>
<dbReference type="GO" id="GO:0005737">
    <property type="term" value="C:cytoplasm"/>
    <property type="evidence" value="ECO:0007669"/>
    <property type="project" value="TreeGrafter"/>
</dbReference>
<dbReference type="InterPro" id="IPR013786">
    <property type="entry name" value="AcylCoA_DH/ox_N"/>
</dbReference>
<keyword evidence="8 12" id="KW-0560">Oxidoreductase</keyword>
<gene>
    <name evidence="16" type="ORF">HH308_14000</name>
</gene>
<sequence>MTDQGRAWMTDDYAALATTAAAVLAVEASPHVDRWREQHHMDREFWLRLGELGLLCCGVPAQWGGGGGTVVHDYVVLDALVRAGISPASMQVHNVVVPHYITSYGTDEQKRRWLPRMAAGDAIGALAMTEPDTGSDVQAIRTRARRDGDSYVISGAKTFITNGSVADVIIVAATTDPALRGRGIGLFVVETAQCQGFSVDRVLKKLGQHESDTAELSFDEVRVAAANRLGEEGAGFAMLMGQLPAERLLVAVTATAAIERAVELATRYANERHAFGKPLIAQQHVKFELAECATHARVARVFLDSCIAKLLAGELDETTVSMAKWWFAELEGQVVDRCLQLFGGYGYMDEFPIARLYAAARAQRIYGGSSEIMKEVIGRTLVDPARGATA</sequence>
<dbReference type="GO" id="GO:0003995">
    <property type="term" value="F:acyl-CoA dehydrogenase activity"/>
    <property type="evidence" value="ECO:0007669"/>
    <property type="project" value="TreeGrafter"/>
</dbReference>
<comment type="similarity">
    <text evidence="4 12">Belongs to the acyl-CoA dehydrogenase family.</text>
</comment>
<keyword evidence="17" id="KW-1185">Reference proteome</keyword>
<evidence type="ECO:0000256" key="3">
    <source>
        <dbReference type="ARBA" id="ARBA00005109"/>
    </source>
</evidence>
<dbReference type="Gene3D" id="1.20.140.10">
    <property type="entry name" value="Butyryl-CoA Dehydrogenase, subunit A, domain 3"/>
    <property type="match status" value="1"/>
</dbReference>
<evidence type="ECO:0000256" key="10">
    <source>
        <dbReference type="ARBA" id="ARBA00040394"/>
    </source>
</evidence>
<evidence type="ECO:0000256" key="6">
    <source>
        <dbReference type="ARBA" id="ARBA00022630"/>
    </source>
</evidence>
<comment type="pathway">
    <text evidence="3">Amino-acid degradation; L-valine degradation.</text>
</comment>
<dbReference type="GO" id="GO:0050660">
    <property type="term" value="F:flavin adenine dinucleotide binding"/>
    <property type="evidence" value="ECO:0007669"/>
    <property type="project" value="InterPro"/>
</dbReference>
<dbReference type="Gene3D" id="1.10.540.10">
    <property type="entry name" value="Acyl-CoA dehydrogenase/oxidase, N-terminal domain"/>
    <property type="match status" value="1"/>
</dbReference>
<dbReference type="InterPro" id="IPR009100">
    <property type="entry name" value="AcylCoA_DH/oxidase_NM_dom_sf"/>
</dbReference>
<evidence type="ECO:0000256" key="5">
    <source>
        <dbReference type="ARBA" id="ARBA00022456"/>
    </source>
</evidence>
<feature type="domain" description="Acyl-CoA oxidase/dehydrogenase middle" evidence="14">
    <location>
        <begin position="125"/>
        <end position="221"/>
    </location>
</feature>
<dbReference type="InterPro" id="IPR006091">
    <property type="entry name" value="Acyl-CoA_Oxase/DH_mid-dom"/>
</dbReference>
<dbReference type="InterPro" id="IPR009075">
    <property type="entry name" value="AcylCo_DH/oxidase_C"/>
</dbReference>
<feature type="domain" description="Acyl-CoA dehydrogenase/oxidase N-terminal" evidence="15">
    <location>
        <begin position="10"/>
        <end position="121"/>
    </location>
</feature>
<evidence type="ECO:0000259" key="13">
    <source>
        <dbReference type="Pfam" id="PF00441"/>
    </source>
</evidence>
<comment type="caution">
    <text evidence="16">The sequence shown here is derived from an EMBL/GenBank/DDBJ whole genome shotgun (WGS) entry which is preliminary data.</text>
</comment>
<dbReference type="PANTHER" id="PTHR48083">
    <property type="entry name" value="MEDIUM-CHAIN SPECIFIC ACYL-COA DEHYDROGENASE, MITOCHONDRIAL-RELATED"/>
    <property type="match status" value="1"/>
</dbReference>
<evidence type="ECO:0000259" key="15">
    <source>
        <dbReference type="Pfam" id="PF02771"/>
    </source>
</evidence>
<reference evidence="16 17" key="1">
    <citation type="submission" date="2020-04" db="EMBL/GenBank/DDBJ databases">
        <title>Gordonia sp. nov. TBRC 11910.</title>
        <authorList>
            <person name="Suriyachadkun C."/>
        </authorList>
    </citation>
    <scope>NUCLEOTIDE SEQUENCE [LARGE SCALE GENOMIC DNA]</scope>
    <source>
        <strain evidence="16 17">TBRC 11910</strain>
    </source>
</reference>
<feature type="domain" description="Acyl-CoA dehydrogenase/oxidase C-terminal" evidence="13">
    <location>
        <begin position="233"/>
        <end position="381"/>
    </location>
</feature>
<dbReference type="GO" id="GO:0033539">
    <property type="term" value="P:fatty acid beta-oxidation using acyl-CoA dehydrogenase"/>
    <property type="evidence" value="ECO:0007669"/>
    <property type="project" value="TreeGrafter"/>
</dbReference>
<evidence type="ECO:0000256" key="7">
    <source>
        <dbReference type="ARBA" id="ARBA00022827"/>
    </source>
</evidence>
<dbReference type="PANTHER" id="PTHR48083:SF20">
    <property type="entry name" value="LONG-CHAIN SPECIFIC ACYL-COA DEHYDROGENASE, MITOCHONDRIAL"/>
    <property type="match status" value="1"/>
</dbReference>
<evidence type="ECO:0000256" key="1">
    <source>
        <dbReference type="ARBA" id="ARBA00001974"/>
    </source>
</evidence>
<name>A0A848KW83_9ACTN</name>
<keyword evidence="5" id="KW-0101">Branched-chain amino acid catabolism</keyword>
<evidence type="ECO:0000313" key="17">
    <source>
        <dbReference type="Proteomes" id="UP000550729"/>
    </source>
</evidence>
<accession>A0A848KW83</accession>
<evidence type="ECO:0000259" key="14">
    <source>
        <dbReference type="Pfam" id="PF02770"/>
    </source>
</evidence>
<dbReference type="SUPFAM" id="SSF56645">
    <property type="entry name" value="Acyl-CoA dehydrogenase NM domain-like"/>
    <property type="match status" value="1"/>
</dbReference>
<keyword evidence="7 12" id="KW-0274">FAD</keyword>
<dbReference type="EMBL" id="JABBNB010000013">
    <property type="protein sequence ID" value="NMO02327.1"/>
    <property type="molecule type" value="Genomic_DNA"/>
</dbReference>
<dbReference type="SUPFAM" id="SSF47203">
    <property type="entry name" value="Acyl-CoA dehydrogenase C-terminal domain-like"/>
    <property type="match status" value="1"/>
</dbReference>
<evidence type="ECO:0000313" key="16">
    <source>
        <dbReference type="EMBL" id="NMO02327.1"/>
    </source>
</evidence>
<dbReference type="FunFam" id="2.40.110.10:FF:000001">
    <property type="entry name" value="Acyl-CoA dehydrogenase, mitochondrial"/>
    <property type="match status" value="1"/>
</dbReference>
<dbReference type="Pfam" id="PF02770">
    <property type="entry name" value="Acyl-CoA_dh_M"/>
    <property type="match status" value="1"/>
</dbReference>
<protein>
    <recommendedName>
        <fullName evidence="10">Acyl-[acyl-carrier-protein] dehydrogenase MbtN</fullName>
    </recommendedName>
    <alternativeName>
        <fullName evidence="11">Mycobactin synthase protein N</fullName>
    </alternativeName>
</protein>
<proteinExistence type="inferred from homology"/>
<dbReference type="Pfam" id="PF02771">
    <property type="entry name" value="Acyl-CoA_dh_N"/>
    <property type="match status" value="1"/>
</dbReference>
<dbReference type="Proteomes" id="UP000550729">
    <property type="component" value="Unassembled WGS sequence"/>
</dbReference>
<comment type="pathway">
    <text evidence="2">Siderophore biosynthesis; mycobactin biosynthesis.</text>
</comment>